<dbReference type="RefSeq" id="WP_029634451.1">
    <property type="nucleotide sequence ID" value="NZ_JACJTA010000174.1"/>
</dbReference>
<comment type="caution">
    <text evidence="1">The sequence shown here is derived from an EMBL/GenBank/DDBJ whole genome shotgun (WGS) entry which is preliminary data.</text>
</comment>
<organism evidence="1 2">
    <name type="scientific">Scytonema hofmannii FACHB-248</name>
    <dbReference type="NCBI Taxonomy" id="1842502"/>
    <lineage>
        <taxon>Bacteria</taxon>
        <taxon>Bacillati</taxon>
        <taxon>Cyanobacteriota</taxon>
        <taxon>Cyanophyceae</taxon>
        <taxon>Nostocales</taxon>
        <taxon>Scytonemataceae</taxon>
        <taxon>Scytonema</taxon>
    </lineage>
</organism>
<keyword evidence="2" id="KW-1185">Reference proteome</keyword>
<proteinExistence type="predicted"/>
<reference evidence="1 2" key="1">
    <citation type="journal article" date="2020" name="ISME J.">
        <title>Comparative genomics reveals insights into cyanobacterial evolution and habitat adaptation.</title>
        <authorList>
            <person name="Chen M.Y."/>
            <person name="Teng W.K."/>
            <person name="Zhao L."/>
            <person name="Hu C.X."/>
            <person name="Zhou Y.K."/>
            <person name="Han B.P."/>
            <person name="Song L.R."/>
            <person name="Shu W.S."/>
        </authorList>
    </citation>
    <scope>NUCLEOTIDE SEQUENCE [LARGE SCALE GENOMIC DNA]</scope>
    <source>
        <strain evidence="1 2">FACHB-248</strain>
    </source>
</reference>
<sequence length="65" mass="7414">MISNELMESLTRINNLILLGQVRHPARFALLLEELAGDAWNEARRLGQVTWDEAEDLQASIRIDP</sequence>
<dbReference type="Proteomes" id="UP000660380">
    <property type="component" value="Unassembled WGS sequence"/>
</dbReference>
<evidence type="ECO:0000313" key="1">
    <source>
        <dbReference type="EMBL" id="MBD2609578.1"/>
    </source>
</evidence>
<protein>
    <submittedName>
        <fullName evidence="1">Uncharacterized protein</fullName>
    </submittedName>
</protein>
<name>A0ABR8H2A0_9CYAN</name>
<gene>
    <name evidence="1" type="ORF">H6G81_35090</name>
</gene>
<accession>A0ABR8H2A0</accession>
<evidence type="ECO:0000313" key="2">
    <source>
        <dbReference type="Proteomes" id="UP000660380"/>
    </source>
</evidence>
<dbReference type="EMBL" id="JACJTA010000174">
    <property type="protein sequence ID" value="MBD2609578.1"/>
    <property type="molecule type" value="Genomic_DNA"/>
</dbReference>